<feature type="domain" description="Polysaccharide export protein N-terminal" evidence="4">
    <location>
        <begin position="97"/>
        <end position="172"/>
    </location>
</feature>
<gene>
    <name evidence="6" type="ORF">PYK22_02210</name>
</gene>
<dbReference type="InterPro" id="IPR003715">
    <property type="entry name" value="Poly_export_N"/>
</dbReference>
<protein>
    <submittedName>
        <fullName evidence="6">Periplasmic protein involved in polysaccharide export</fullName>
    </submittedName>
</protein>
<evidence type="ECO:0000256" key="3">
    <source>
        <dbReference type="SAM" id="SignalP"/>
    </source>
</evidence>
<evidence type="ECO:0000256" key="1">
    <source>
        <dbReference type="ARBA" id="ARBA00022729"/>
    </source>
</evidence>
<dbReference type="Proteomes" id="UP000031518">
    <property type="component" value="Unassembled WGS sequence"/>
</dbReference>
<evidence type="ECO:0000259" key="4">
    <source>
        <dbReference type="Pfam" id="PF02563"/>
    </source>
</evidence>
<evidence type="ECO:0000313" key="6">
    <source>
        <dbReference type="EMBL" id="CDM66198.1"/>
    </source>
</evidence>
<dbReference type="InterPro" id="IPR049712">
    <property type="entry name" value="Poly_export"/>
</dbReference>
<dbReference type="Gene3D" id="3.30.1950.10">
    <property type="entry name" value="wza like domain"/>
    <property type="match status" value="1"/>
</dbReference>
<dbReference type="STRING" id="454194.PYK22_02210"/>
<dbReference type="PANTHER" id="PTHR33619:SF3">
    <property type="entry name" value="POLYSACCHARIDE EXPORT PROTEIN GFCE-RELATED"/>
    <property type="match status" value="1"/>
</dbReference>
<feature type="domain" description="Soluble ligand binding" evidence="5">
    <location>
        <begin position="259"/>
        <end position="307"/>
    </location>
</feature>
<organism evidence="6 7">
    <name type="scientific">Pyrinomonas methylaliphatogenes</name>
    <dbReference type="NCBI Taxonomy" id="454194"/>
    <lineage>
        <taxon>Bacteria</taxon>
        <taxon>Pseudomonadati</taxon>
        <taxon>Acidobacteriota</taxon>
        <taxon>Blastocatellia</taxon>
        <taxon>Blastocatellales</taxon>
        <taxon>Pyrinomonadaceae</taxon>
        <taxon>Pyrinomonas</taxon>
    </lineage>
</organism>
<dbReference type="PANTHER" id="PTHR33619">
    <property type="entry name" value="POLYSACCHARIDE EXPORT PROTEIN GFCE-RELATED"/>
    <property type="match status" value="1"/>
</dbReference>
<dbReference type="GO" id="GO:0015159">
    <property type="term" value="F:polysaccharide transmembrane transporter activity"/>
    <property type="evidence" value="ECO:0007669"/>
    <property type="project" value="InterPro"/>
</dbReference>
<feature type="region of interest" description="Disordered" evidence="2">
    <location>
        <begin position="51"/>
        <end position="84"/>
    </location>
</feature>
<keyword evidence="1 3" id="KW-0732">Signal</keyword>
<dbReference type="AlphaFoldDB" id="A0A0B6WY58"/>
<reference evidence="6 7" key="1">
    <citation type="submission" date="2013-12" db="EMBL/GenBank/DDBJ databases">
        <authorList>
            <person name="Stott M."/>
        </authorList>
    </citation>
    <scope>NUCLEOTIDE SEQUENCE [LARGE SCALE GENOMIC DNA]</scope>
    <source>
        <strain evidence="6 7">K22</strain>
    </source>
</reference>
<proteinExistence type="predicted"/>
<feature type="compositionally biased region" description="Polar residues" evidence="2">
    <location>
        <begin position="57"/>
        <end position="66"/>
    </location>
</feature>
<dbReference type="RefSeq" id="WP_041977173.1">
    <property type="nucleotide sequence ID" value="NZ_CBXV010000007.1"/>
</dbReference>
<dbReference type="OrthoDB" id="9815244at2"/>
<accession>A0A0B6WY58</accession>
<name>A0A0B6WY58_9BACT</name>
<evidence type="ECO:0000256" key="2">
    <source>
        <dbReference type="SAM" id="MobiDB-lite"/>
    </source>
</evidence>
<evidence type="ECO:0000259" key="5">
    <source>
        <dbReference type="Pfam" id="PF10531"/>
    </source>
</evidence>
<sequence precursor="true">MRRSLVYAVAWAIWAGAASFAQQSGDGASTDGRIFVRGKWLSRSEYLREREVRQKSGPVSETTQPASDGGAGRAAPEVAPSVSTKELATDADTLTKIYRVGLGDVLDIRVLNAPSRGDSTLYTVLDSGHLEFPLVGPPLMVAGLTLSEIAARLTEELKKRAVYENPIVTVTVRAYVSHSVIITGMVNEPGMKSLRREAVPLYVVLAEAQPRPEAGLVTIISSRMKRTITLDLTDPTTLTALIFPGDLINVMPRPPAFLYIGGEVNMPGQIDYHPGLRLTQAILAAGGARNPSAVWVRVSRQKPDGRLTWTQYNLQAITDGVDPDPELIPGDRIEVGHRRW</sequence>
<keyword evidence="7" id="KW-1185">Reference proteome</keyword>
<dbReference type="InterPro" id="IPR019554">
    <property type="entry name" value="Soluble_ligand-bd"/>
</dbReference>
<dbReference type="EMBL" id="CBXV010000007">
    <property type="protein sequence ID" value="CDM66198.1"/>
    <property type="molecule type" value="Genomic_DNA"/>
</dbReference>
<dbReference type="Gene3D" id="3.10.560.10">
    <property type="entry name" value="Outer membrane lipoprotein wza domain like"/>
    <property type="match status" value="1"/>
</dbReference>
<feature type="chain" id="PRO_5002110378" evidence="3">
    <location>
        <begin position="21"/>
        <end position="340"/>
    </location>
</feature>
<feature type="signal peptide" evidence="3">
    <location>
        <begin position="1"/>
        <end position="20"/>
    </location>
</feature>
<dbReference type="Pfam" id="PF10531">
    <property type="entry name" value="SLBB"/>
    <property type="match status" value="1"/>
</dbReference>
<reference evidence="6 7" key="2">
    <citation type="submission" date="2015-01" db="EMBL/GenBank/DDBJ databases">
        <title>Complete genome sequence of Pyrinomonas methylaliphatogenes type strain K22T.</title>
        <authorList>
            <person name="Lee K.C.Y."/>
            <person name="Power J.F."/>
            <person name="Dunfield P.F."/>
            <person name="Morgan X.C."/>
            <person name="Huttenhower C."/>
            <person name="Stott M.B."/>
        </authorList>
    </citation>
    <scope>NUCLEOTIDE SEQUENCE [LARGE SCALE GENOMIC DNA]</scope>
    <source>
        <strain evidence="6 7">K22</strain>
    </source>
</reference>
<evidence type="ECO:0000313" key="7">
    <source>
        <dbReference type="Proteomes" id="UP000031518"/>
    </source>
</evidence>
<dbReference type="Pfam" id="PF02563">
    <property type="entry name" value="Poly_export"/>
    <property type="match status" value="1"/>
</dbReference>